<gene>
    <name evidence="1" type="ORF">BROFUL_02486</name>
</gene>
<dbReference type="Proteomes" id="UP000034954">
    <property type="component" value="Unassembled WGS sequence"/>
</dbReference>
<organism evidence="1 2">
    <name type="scientific">Candidatus Brocadia fulgida</name>
    <dbReference type="NCBI Taxonomy" id="380242"/>
    <lineage>
        <taxon>Bacteria</taxon>
        <taxon>Pseudomonadati</taxon>
        <taxon>Planctomycetota</taxon>
        <taxon>Candidatus Brocadiia</taxon>
        <taxon>Candidatus Brocadiales</taxon>
        <taxon>Candidatus Brocadiaceae</taxon>
        <taxon>Candidatus Brocadia</taxon>
    </lineage>
</organism>
<proteinExistence type="predicted"/>
<sequence>MLLVGLIIPELIIEFANNFIIKCKAQVVYRNDGAAEDDKPQVKCGIAFLGMDMQDQSKLASLLHKAADRRSYVSHAMDLDALWKFFFKTGFIYPEKYAHIHANRVRFKELYKRLYMQNSSIARHFVYQDKGEVQGHLSMIRFYENAWLIHHHAASRSGCNKAGLNVLRQLGHYVNDFHSLYSTHLNYACCYFRPDNKFPQRVFGGVTEYINDKKGASIDPFAYVHYKKNLNCIGLPERWVLAETLPEDLLELEGFYECKSGGNMLDALDLKWDMIGNNDLSEEYHRLGFKRERRFFSLKRDGAFKAFIMVNISDIGLNMSDLTNCIHIIILDPEDLPDTILSSSVNMVSECYEQDKIPTLLYPISYAVDQSIPYDKTYNLWVLNLHYLDPYFRYLENLIHRNKQEDKVLSFPRVQHGNVEAR</sequence>
<comment type="caution">
    <text evidence="1">The sequence shown here is derived from an EMBL/GenBank/DDBJ whole genome shotgun (WGS) entry which is preliminary data.</text>
</comment>
<evidence type="ECO:0000313" key="1">
    <source>
        <dbReference type="EMBL" id="KKO18825.1"/>
    </source>
</evidence>
<dbReference type="AlphaFoldDB" id="A0A0M2UT82"/>
<evidence type="ECO:0000313" key="2">
    <source>
        <dbReference type="Proteomes" id="UP000034954"/>
    </source>
</evidence>
<name>A0A0M2UT82_9BACT</name>
<accession>A0A0M2UT82</accession>
<dbReference type="EMBL" id="LAQJ01000233">
    <property type="protein sequence ID" value="KKO18825.1"/>
    <property type="molecule type" value="Genomic_DNA"/>
</dbReference>
<protein>
    <submittedName>
        <fullName evidence="1">Uncharacterized protein</fullName>
    </submittedName>
</protein>
<reference evidence="1 2" key="1">
    <citation type="journal article" date="2013" name="BMC Microbiol.">
        <title>Identification of the type II cytochrome c maturation pathway in anammox bacteria by comparative genomics.</title>
        <authorList>
            <person name="Ferousi C."/>
            <person name="Speth D.R."/>
            <person name="Reimann J."/>
            <person name="Op den Camp H.J."/>
            <person name="Allen J.W."/>
            <person name="Keltjens J.T."/>
            <person name="Jetten M.S."/>
        </authorList>
    </citation>
    <scope>NUCLEOTIDE SEQUENCE [LARGE SCALE GENOMIC DNA]</scope>
    <source>
        <strain evidence="1">RU1</strain>
    </source>
</reference>
<keyword evidence="2" id="KW-1185">Reference proteome</keyword>